<accession>G5SJ64</accession>
<organism evidence="1 2">
    <name type="scientific">Salmonella enterica subsp. enterica serovar Wandsworth str. A4-580</name>
    <dbReference type="NCBI Taxonomy" id="913086"/>
    <lineage>
        <taxon>Bacteria</taxon>
        <taxon>Pseudomonadati</taxon>
        <taxon>Pseudomonadota</taxon>
        <taxon>Gammaproteobacteria</taxon>
        <taxon>Enterobacterales</taxon>
        <taxon>Enterobacteriaceae</taxon>
        <taxon>Salmonella</taxon>
    </lineage>
</organism>
<evidence type="ECO:0000313" key="2">
    <source>
        <dbReference type="Proteomes" id="UP000003536"/>
    </source>
</evidence>
<protein>
    <submittedName>
        <fullName evidence="1">Transcriptional activator RfaH</fullName>
    </submittedName>
</protein>
<comment type="caution">
    <text evidence="1">The sequence shown here is derived from an EMBL/GenBank/DDBJ whole genome shotgun (WGS) entry which is preliminary data.</text>
</comment>
<dbReference type="Gene3D" id="2.30.30.30">
    <property type="match status" value="1"/>
</dbReference>
<dbReference type="AlphaFoldDB" id="G5SJ64"/>
<proteinExistence type="predicted"/>
<dbReference type="PATRIC" id="fig|913086.3.peg.4472"/>
<dbReference type="Proteomes" id="UP000003536">
    <property type="component" value="Unassembled WGS sequence"/>
</dbReference>
<evidence type="ECO:0000313" key="1">
    <source>
        <dbReference type="EMBL" id="EHC98156.1"/>
    </source>
</evidence>
<reference evidence="1 2" key="1">
    <citation type="journal article" date="2011" name="BMC Genomics">
        <title>Genome sequencing reveals diversification of virulence factor content and possible host adaptation in distinct subpopulations of Salmonella enterica.</title>
        <authorList>
            <person name="den Bakker H.C."/>
            <person name="Moreno Switt A.I."/>
            <person name="Govoni G."/>
            <person name="Cummings C.A."/>
            <person name="Ranieri M.L."/>
            <person name="Degoricija L."/>
            <person name="Hoelzer K."/>
            <person name="Rodriguez-Rivera L.D."/>
            <person name="Brown S."/>
            <person name="Bolchacova E."/>
            <person name="Furtado M.R."/>
            <person name="Wiedmann M."/>
        </authorList>
    </citation>
    <scope>NUCLEOTIDE SEQUENCE [LARGE SCALE GENOMIC DNA]</scope>
    <source>
        <strain evidence="1 2">A4-580</strain>
    </source>
</reference>
<gene>
    <name evidence="1" type="ORF">LTSEWAN_5775</name>
</gene>
<sequence length="43" mass="4895">MKCIEGLKAIFTEPDGETRSMLLLNLLNKEVKQSVKNTGFRKI</sequence>
<dbReference type="EMBL" id="AFCX01001877">
    <property type="protein sequence ID" value="EHC98156.1"/>
    <property type="molecule type" value="Genomic_DNA"/>
</dbReference>
<dbReference type="InterPro" id="IPR014722">
    <property type="entry name" value="Rib_uL2_dom2"/>
</dbReference>
<name>G5SJ64_SALET</name>